<evidence type="ECO:0000313" key="1">
    <source>
        <dbReference type="EMBL" id="GFT91826.1"/>
    </source>
</evidence>
<dbReference type="Proteomes" id="UP000887013">
    <property type="component" value="Unassembled WGS sequence"/>
</dbReference>
<organism evidence="1 2">
    <name type="scientific">Nephila pilipes</name>
    <name type="common">Giant wood spider</name>
    <name type="synonym">Nephila maculata</name>
    <dbReference type="NCBI Taxonomy" id="299642"/>
    <lineage>
        <taxon>Eukaryota</taxon>
        <taxon>Metazoa</taxon>
        <taxon>Ecdysozoa</taxon>
        <taxon>Arthropoda</taxon>
        <taxon>Chelicerata</taxon>
        <taxon>Arachnida</taxon>
        <taxon>Araneae</taxon>
        <taxon>Araneomorphae</taxon>
        <taxon>Entelegynae</taxon>
        <taxon>Araneoidea</taxon>
        <taxon>Nephilidae</taxon>
        <taxon>Nephila</taxon>
    </lineage>
</organism>
<accession>A0A8X6PYD7</accession>
<dbReference type="EMBL" id="BMAW01025287">
    <property type="protein sequence ID" value="GFT91826.1"/>
    <property type="molecule type" value="Genomic_DNA"/>
</dbReference>
<evidence type="ECO:0000313" key="2">
    <source>
        <dbReference type="Proteomes" id="UP000887013"/>
    </source>
</evidence>
<sequence length="227" mass="25843">MLSGKDKALLVKPFYMNVESVTVALLKSRLQKKVKNGKRPLIVADLIKLVLRFQKTGSLEDRIKSGRPSLRQILSVHETIGSEYSVGSNSAREARDRFSPKLNKIHLGSLTSCGQMKKKIRSMVTLNTHYCPLWATSNPQVYTEKPLHSPKVTVWCEFTDSFIKGSLFFETQCPVNGWKKVTVNAQRYLTLLCEKAVSCLHEKMRSLILCLWKMEQQVTLLIQSRNS</sequence>
<name>A0A8X6PYD7_NEPPI</name>
<gene>
    <name evidence="1" type="primary">X975_11439</name>
    <name evidence="1" type="ORF">NPIL_74021</name>
</gene>
<protein>
    <submittedName>
        <fullName evidence="1">DUF4817 domain-containing protein</fullName>
    </submittedName>
</protein>
<keyword evidence="2" id="KW-1185">Reference proteome</keyword>
<dbReference type="OrthoDB" id="9979538at2759"/>
<reference evidence="1" key="1">
    <citation type="submission" date="2020-08" db="EMBL/GenBank/DDBJ databases">
        <title>Multicomponent nature underlies the extraordinary mechanical properties of spider dragline silk.</title>
        <authorList>
            <person name="Kono N."/>
            <person name="Nakamura H."/>
            <person name="Mori M."/>
            <person name="Yoshida Y."/>
            <person name="Ohtoshi R."/>
            <person name="Malay A.D."/>
            <person name="Moran D.A.P."/>
            <person name="Tomita M."/>
            <person name="Numata K."/>
            <person name="Arakawa K."/>
        </authorList>
    </citation>
    <scope>NUCLEOTIDE SEQUENCE</scope>
</reference>
<dbReference type="AlphaFoldDB" id="A0A8X6PYD7"/>
<comment type="caution">
    <text evidence="1">The sequence shown here is derived from an EMBL/GenBank/DDBJ whole genome shotgun (WGS) entry which is preliminary data.</text>
</comment>
<proteinExistence type="predicted"/>